<comment type="caution">
    <text evidence="3">The sequence shown here is derived from an EMBL/GenBank/DDBJ whole genome shotgun (WGS) entry which is preliminary data.</text>
</comment>
<keyword evidence="4" id="KW-1185">Reference proteome</keyword>
<keyword evidence="2" id="KW-0732">Signal</keyword>
<gene>
    <name evidence="3" type="ORF">QC825_00600</name>
</gene>
<dbReference type="EMBL" id="JARWAO010000001">
    <property type="protein sequence ID" value="MDR5894566.1"/>
    <property type="molecule type" value="Genomic_DNA"/>
</dbReference>
<dbReference type="PANTHER" id="PTHR38013">
    <property type="entry name" value="GLYCOPROTEIN/POLYSACCHARIDE METABOLISM"/>
    <property type="match status" value="1"/>
</dbReference>
<name>A0ABU1GRB2_9GAMM</name>
<evidence type="ECO:0000256" key="1">
    <source>
        <dbReference type="SAM" id="MobiDB-lite"/>
    </source>
</evidence>
<feature type="signal peptide" evidence="2">
    <location>
        <begin position="1"/>
        <end position="26"/>
    </location>
</feature>
<keyword evidence="3" id="KW-0449">Lipoprotein</keyword>
<dbReference type="Proteomes" id="UP001269375">
    <property type="component" value="Unassembled WGS sequence"/>
</dbReference>
<reference evidence="3 4" key="1">
    <citation type="submission" date="2023-04" db="EMBL/GenBank/DDBJ databases">
        <title>A long-awaited taxogenomic arrangement of the family Halomonadaceae.</title>
        <authorList>
            <person name="De La Haba R."/>
            <person name="Chuvochina M."/>
            <person name="Wittouck S."/>
            <person name="Arahal D.R."/>
            <person name="Sanchez-Porro C."/>
            <person name="Hugenholtz P."/>
            <person name="Ventosa A."/>
        </authorList>
    </citation>
    <scope>NUCLEOTIDE SEQUENCE [LARGE SCALE GENOMIC DNA]</scope>
    <source>
        <strain evidence="3 4">DSM 22428</strain>
    </source>
</reference>
<feature type="chain" id="PRO_5045566824" evidence="2">
    <location>
        <begin position="27"/>
        <end position="139"/>
    </location>
</feature>
<evidence type="ECO:0000313" key="3">
    <source>
        <dbReference type="EMBL" id="MDR5894566.1"/>
    </source>
</evidence>
<protein>
    <submittedName>
        <fullName evidence="3">YbaY family lipoprotein</fullName>
    </submittedName>
</protein>
<dbReference type="RefSeq" id="WP_251593349.1">
    <property type="nucleotide sequence ID" value="NZ_JAMLJI010000002.1"/>
</dbReference>
<proteinExistence type="predicted"/>
<dbReference type="Pfam" id="PF09619">
    <property type="entry name" value="YscW"/>
    <property type="match status" value="1"/>
</dbReference>
<accession>A0ABU1GRB2</accession>
<dbReference type="InterPro" id="IPR039366">
    <property type="entry name" value="Pilotin"/>
</dbReference>
<dbReference type="PANTHER" id="PTHR38013:SF1">
    <property type="entry name" value="GLYCOPROTEIN_POLYSACCHARIDE METABOLISM"/>
    <property type="match status" value="1"/>
</dbReference>
<dbReference type="InterPro" id="IPR053196">
    <property type="entry name" value="Lipoprotein_YbaY-like"/>
</dbReference>
<organism evidence="3 4">
    <name type="scientific">Larsenimonas suaedae</name>
    <dbReference type="NCBI Taxonomy" id="1851019"/>
    <lineage>
        <taxon>Bacteria</taxon>
        <taxon>Pseudomonadati</taxon>
        <taxon>Pseudomonadota</taxon>
        <taxon>Gammaproteobacteria</taxon>
        <taxon>Oceanospirillales</taxon>
        <taxon>Halomonadaceae</taxon>
        <taxon>Larsenimonas</taxon>
    </lineage>
</organism>
<dbReference type="PROSITE" id="PS51257">
    <property type="entry name" value="PROKAR_LIPOPROTEIN"/>
    <property type="match status" value="1"/>
</dbReference>
<evidence type="ECO:0000313" key="4">
    <source>
        <dbReference type="Proteomes" id="UP001269375"/>
    </source>
</evidence>
<sequence>MHRMPTLKAAALAALTLVSLSGCSLLGLGGPAFEPLTGKASYPENYEMPKGATLTVRVSDADRDHGLIAETTANEVEQSPTPFALQVDRSALDDAHRYTLEARLSANGKTLLETPKPVPVLTQGAPTRQADVSLSAPAP</sequence>
<evidence type="ECO:0000256" key="2">
    <source>
        <dbReference type="SAM" id="SignalP"/>
    </source>
</evidence>
<feature type="region of interest" description="Disordered" evidence="1">
    <location>
        <begin position="108"/>
        <end position="139"/>
    </location>
</feature>